<feature type="region of interest" description="Disordered" evidence="1">
    <location>
        <begin position="1"/>
        <end position="31"/>
    </location>
</feature>
<name>A0A166F8Q6_9AGAM</name>
<keyword evidence="3" id="KW-1185">Reference proteome</keyword>
<protein>
    <submittedName>
        <fullName evidence="2">Uncharacterized protein</fullName>
    </submittedName>
</protein>
<evidence type="ECO:0000313" key="2">
    <source>
        <dbReference type="EMBL" id="KZP16550.1"/>
    </source>
</evidence>
<accession>A0A166F8Q6</accession>
<sequence length="61" mass="6582">MPLHPRLNCHSTAPRPSGKRQAAGKISAATKRSPSIIGITTLWTCRGQLLITARPLLPLIL</sequence>
<organism evidence="2 3">
    <name type="scientific">Athelia psychrophila</name>
    <dbReference type="NCBI Taxonomy" id="1759441"/>
    <lineage>
        <taxon>Eukaryota</taxon>
        <taxon>Fungi</taxon>
        <taxon>Dikarya</taxon>
        <taxon>Basidiomycota</taxon>
        <taxon>Agaricomycotina</taxon>
        <taxon>Agaricomycetes</taxon>
        <taxon>Agaricomycetidae</taxon>
        <taxon>Atheliales</taxon>
        <taxon>Atheliaceae</taxon>
        <taxon>Athelia</taxon>
    </lineage>
</organism>
<dbReference type="AlphaFoldDB" id="A0A166F8Q6"/>
<evidence type="ECO:0000313" key="3">
    <source>
        <dbReference type="Proteomes" id="UP000076532"/>
    </source>
</evidence>
<reference evidence="2 3" key="1">
    <citation type="journal article" date="2016" name="Mol. Biol. Evol.">
        <title>Comparative Genomics of Early-Diverging Mushroom-Forming Fungi Provides Insights into the Origins of Lignocellulose Decay Capabilities.</title>
        <authorList>
            <person name="Nagy L.G."/>
            <person name="Riley R."/>
            <person name="Tritt A."/>
            <person name="Adam C."/>
            <person name="Daum C."/>
            <person name="Floudas D."/>
            <person name="Sun H."/>
            <person name="Yadav J.S."/>
            <person name="Pangilinan J."/>
            <person name="Larsson K.H."/>
            <person name="Matsuura K."/>
            <person name="Barry K."/>
            <person name="Labutti K."/>
            <person name="Kuo R."/>
            <person name="Ohm R.A."/>
            <person name="Bhattacharya S.S."/>
            <person name="Shirouzu T."/>
            <person name="Yoshinaga Y."/>
            <person name="Martin F.M."/>
            <person name="Grigoriev I.V."/>
            <person name="Hibbett D.S."/>
        </authorList>
    </citation>
    <scope>NUCLEOTIDE SEQUENCE [LARGE SCALE GENOMIC DNA]</scope>
    <source>
        <strain evidence="2 3">CBS 109695</strain>
    </source>
</reference>
<dbReference type="Proteomes" id="UP000076532">
    <property type="component" value="Unassembled WGS sequence"/>
</dbReference>
<evidence type="ECO:0000256" key="1">
    <source>
        <dbReference type="SAM" id="MobiDB-lite"/>
    </source>
</evidence>
<gene>
    <name evidence="2" type="ORF">FIBSPDRAFT_58596</name>
</gene>
<proteinExistence type="predicted"/>
<dbReference type="EMBL" id="KV417592">
    <property type="protein sequence ID" value="KZP16550.1"/>
    <property type="molecule type" value="Genomic_DNA"/>
</dbReference>